<evidence type="ECO:0000313" key="3">
    <source>
        <dbReference type="Proteomes" id="UP000230423"/>
    </source>
</evidence>
<dbReference type="Proteomes" id="UP000230423">
    <property type="component" value="Unassembled WGS sequence"/>
</dbReference>
<organism evidence="2 3">
    <name type="scientific">Teladorsagia circumcincta</name>
    <name type="common">Brown stomach worm</name>
    <name type="synonym">Ostertagia circumcincta</name>
    <dbReference type="NCBI Taxonomy" id="45464"/>
    <lineage>
        <taxon>Eukaryota</taxon>
        <taxon>Metazoa</taxon>
        <taxon>Ecdysozoa</taxon>
        <taxon>Nematoda</taxon>
        <taxon>Chromadorea</taxon>
        <taxon>Rhabditida</taxon>
        <taxon>Rhabditina</taxon>
        <taxon>Rhabditomorpha</taxon>
        <taxon>Strongyloidea</taxon>
        <taxon>Trichostrongylidae</taxon>
        <taxon>Teladorsagia</taxon>
    </lineage>
</organism>
<feature type="domain" description="Proteasome activator Blm10 middle HEAT repeats region" evidence="1">
    <location>
        <begin position="142"/>
        <end position="226"/>
    </location>
</feature>
<dbReference type="InterPro" id="IPR035309">
    <property type="entry name" value="PSME4"/>
</dbReference>
<dbReference type="GO" id="GO:0016504">
    <property type="term" value="F:peptidase activator activity"/>
    <property type="evidence" value="ECO:0007669"/>
    <property type="project" value="InterPro"/>
</dbReference>
<dbReference type="GO" id="GO:0070628">
    <property type="term" value="F:proteasome binding"/>
    <property type="evidence" value="ECO:0007669"/>
    <property type="project" value="InterPro"/>
</dbReference>
<evidence type="ECO:0000259" key="1">
    <source>
        <dbReference type="Pfam" id="PF16507"/>
    </source>
</evidence>
<dbReference type="GO" id="GO:0005829">
    <property type="term" value="C:cytosol"/>
    <property type="evidence" value="ECO:0007669"/>
    <property type="project" value="TreeGrafter"/>
</dbReference>
<dbReference type="OrthoDB" id="17907at2759"/>
<reference evidence="2 3" key="1">
    <citation type="submission" date="2015-09" db="EMBL/GenBank/DDBJ databases">
        <title>Draft genome of the parasitic nematode Teladorsagia circumcincta isolate WARC Sus (inbred).</title>
        <authorList>
            <person name="Mitreva M."/>
        </authorList>
    </citation>
    <scope>NUCLEOTIDE SEQUENCE [LARGE SCALE GENOMIC DNA]</scope>
    <source>
        <strain evidence="2 3">S</strain>
    </source>
</reference>
<dbReference type="PANTHER" id="PTHR32170:SF4">
    <property type="entry name" value="DUF3437 DOMAIN-CONTAINING PROTEIN-RELATED"/>
    <property type="match status" value="1"/>
</dbReference>
<sequence length="242" mass="27851">MVVRIDPKKGYWTVLLVYAPQAGCPENEKIEIYLRLDDEHKQYGAALWFETMWTMYEVVEMGDRWGSELPNLFATLSYNNPDFMDWSLIYDTVFTRSLRAMGLSIREGKTPAGGATAVESLGGLARIVVATFGGPRGCQGHLQRMMKMVEPFMHPSNESSHTLLVLVFLQNLLQEMVNRYREERIKNHKRRVPREYFLTDEDIVQFTEAILPSLLYAIYIKDGTTSKVKDWNAKTLDIDLSL</sequence>
<dbReference type="Pfam" id="PF16507">
    <property type="entry name" value="HEAT_PSME4_mid"/>
    <property type="match status" value="1"/>
</dbReference>
<keyword evidence="3" id="KW-1185">Reference proteome</keyword>
<dbReference type="EMBL" id="KZ345850">
    <property type="protein sequence ID" value="PIO71773.1"/>
    <property type="molecule type" value="Genomic_DNA"/>
</dbReference>
<name>A0A2G9UNN6_TELCI</name>
<gene>
    <name evidence="2" type="ORF">TELCIR_06323</name>
</gene>
<dbReference type="GO" id="GO:0005634">
    <property type="term" value="C:nucleus"/>
    <property type="evidence" value="ECO:0007669"/>
    <property type="project" value="TreeGrafter"/>
</dbReference>
<evidence type="ECO:0000313" key="2">
    <source>
        <dbReference type="EMBL" id="PIO71773.1"/>
    </source>
</evidence>
<dbReference type="InterPro" id="IPR032430">
    <property type="entry name" value="Blm10_mid"/>
</dbReference>
<protein>
    <recommendedName>
        <fullName evidence="1">Proteasome activator Blm10 middle HEAT repeats region domain-containing protein</fullName>
    </recommendedName>
</protein>
<dbReference type="GO" id="GO:0010499">
    <property type="term" value="P:proteasomal ubiquitin-independent protein catabolic process"/>
    <property type="evidence" value="ECO:0007669"/>
    <property type="project" value="TreeGrafter"/>
</dbReference>
<proteinExistence type="predicted"/>
<dbReference type="PANTHER" id="PTHR32170">
    <property type="entry name" value="PROTEASOME ACTIVATOR COMPLEX SUBUNIT 4"/>
    <property type="match status" value="1"/>
</dbReference>
<dbReference type="AlphaFoldDB" id="A0A2G9UNN6"/>
<accession>A0A2G9UNN6</accession>